<name>A0A1G4E6D9_PLAVI</name>
<accession>A0A1G4E6D9</accession>
<dbReference type="VEuPathDB" id="PlasmoDB:PVP01_0003530"/>
<evidence type="ECO:0000313" key="1">
    <source>
        <dbReference type="EMBL" id="SCA59721.1"/>
    </source>
</evidence>
<dbReference type="EMBL" id="FLYI01000023">
    <property type="protein sequence ID" value="SCA59721.1"/>
    <property type="molecule type" value="Genomic_DNA"/>
</dbReference>
<gene>
    <name evidence="1" type="ORF">PVC01_000021900</name>
</gene>
<dbReference type="Pfam" id="PF05795">
    <property type="entry name" value="Plasmodium_Vir"/>
    <property type="match status" value="1"/>
</dbReference>
<sequence length="362" mass="42620">MAKHLTKENIKSYTSNFHYNYFERGDNGCEHLDFYTDIKEDLNVRYQFYNFPDISEKIVRALCYIYNRRKNLPAGFKEDLCWYLYYWLGDKLYPLVHDKNKFSNIIKMIYGELYRSIEEHFIVCNHVYSSINQDSFKNNKVLFDYSKNYQNIHIDTPHAKTTCDNVYKEYLEKYISMYNQAYSDCYKGEKKNFDCDYFSTLFKEDDYKTLSSFSCIQSDNGRVFSEEEREHEAEPSPLAQPLPQATIRTTDRYFNTTRDYDLSRSHRLNSPENPGTVETVPIEETAEGGSSKTIAGSIAPVLGVSSFSLLLYKVTPVGGFINRLLGRNRNMYNNIVHMEQFNPYNDGMEPGSRRMNISYHRM</sequence>
<dbReference type="VEuPathDB" id="PlasmoDB:PVX_150260"/>
<proteinExistence type="predicted"/>
<dbReference type="AlphaFoldDB" id="A0A1G4E6D9"/>
<evidence type="ECO:0000313" key="2">
    <source>
        <dbReference type="Proteomes" id="UP000305196"/>
    </source>
</evidence>
<dbReference type="VEuPathDB" id="PlasmoDB:PVW1_100006400"/>
<dbReference type="InterPro" id="IPR008780">
    <property type="entry name" value="Plasmodium_Vir"/>
</dbReference>
<organism evidence="1 2">
    <name type="scientific">Plasmodium vivax</name>
    <name type="common">malaria parasite P. vivax</name>
    <dbReference type="NCBI Taxonomy" id="5855"/>
    <lineage>
        <taxon>Eukaryota</taxon>
        <taxon>Sar</taxon>
        <taxon>Alveolata</taxon>
        <taxon>Apicomplexa</taxon>
        <taxon>Aconoidasida</taxon>
        <taxon>Haemosporida</taxon>
        <taxon>Plasmodiidae</taxon>
        <taxon>Plasmodium</taxon>
        <taxon>Plasmodium (Plasmodium)</taxon>
    </lineage>
</organism>
<dbReference type="VEuPathDB" id="PlasmoDB:PVPAM_000015000"/>
<protein>
    <submittedName>
        <fullName evidence="1">VIR protein</fullName>
    </submittedName>
</protein>
<reference evidence="1 2" key="1">
    <citation type="submission" date="2016-07" db="EMBL/GenBank/DDBJ databases">
        <authorList>
            <consortium name="Pathogen Informatics"/>
        </authorList>
    </citation>
    <scope>NUCLEOTIDE SEQUENCE [LARGE SCALE GENOMIC DNA]</scope>
</reference>
<dbReference type="Proteomes" id="UP000305196">
    <property type="component" value="Unassembled WGS sequence"/>
</dbReference>